<dbReference type="PROSITE" id="PS50206">
    <property type="entry name" value="RHODANESE_3"/>
    <property type="match status" value="1"/>
</dbReference>
<accession>A0ABU5RVR4</accession>
<dbReference type="RefSeq" id="WP_323305806.1">
    <property type="nucleotide sequence ID" value="NZ_JAYGHX010000006.1"/>
</dbReference>
<keyword evidence="5" id="KW-1185">Reference proteome</keyword>
<dbReference type="SUPFAM" id="SSF52821">
    <property type="entry name" value="Rhodanese/Cell cycle control phosphatase"/>
    <property type="match status" value="1"/>
</dbReference>
<keyword evidence="2" id="KW-0472">Membrane</keyword>
<dbReference type="Gene3D" id="3.40.250.10">
    <property type="entry name" value="Rhodanese-like domain"/>
    <property type="match status" value="1"/>
</dbReference>
<proteinExistence type="predicted"/>
<feature type="domain" description="Rhodanese" evidence="3">
    <location>
        <begin position="95"/>
        <end position="179"/>
    </location>
</feature>
<evidence type="ECO:0000313" key="4">
    <source>
        <dbReference type="EMBL" id="MEA5391821.1"/>
    </source>
</evidence>
<dbReference type="InterPro" id="IPR001763">
    <property type="entry name" value="Rhodanese-like_dom"/>
</dbReference>
<organism evidence="4 5">
    <name type="scientific">Cyanobium gracile UHCC 0139</name>
    <dbReference type="NCBI Taxonomy" id="3110308"/>
    <lineage>
        <taxon>Bacteria</taxon>
        <taxon>Bacillati</taxon>
        <taxon>Cyanobacteriota</taxon>
        <taxon>Cyanophyceae</taxon>
        <taxon>Synechococcales</taxon>
        <taxon>Prochlorococcaceae</taxon>
        <taxon>Cyanobium</taxon>
    </lineage>
</organism>
<feature type="region of interest" description="Disordered" evidence="1">
    <location>
        <begin position="1"/>
        <end position="23"/>
    </location>
</feature>
<gene>
    <name evidence="4" type="ORF">VB738_11195</name>
</gene>
<evidence type="ECO:0000259" key="3">
    <source>
        <dbReference type="PROSITE" id="PS50206"/>
    </source>
</evidence>
<protein>
    <submittedName>
        <fullName evidence="4">Rhodanese-like domain-containing protein</fullName>
    </submittedName>
</protein>
<dbReference type="InterPro" id="IPR036873">
    <property type="entry name" value="Rhodanese-like_dom_sf"/>
</dbReference>
<feature type="transmembrane region" description="Helical" evidence="2">
    <location>
        <begin position="25"/>
        <end position="47"/>
    </location>
</feature>
<dbReference type="EMBL" id="JAYGHX010000006">
    <property type="protein sequence ID" value="MEA5391821.1"/>
    <property type="molecule type" value="Genomic_DNA"/>
</dbReference>
<keyword evidence="2" id="KW-0812">Transmembrane</keyword>
<comment type="caution">
    <text evidence="4">The sequence shown here is derived from an EMBL/GenBank/DDBJ whole genome shotgun (WGS) entry which is preliminary data.</text>
</comment>
<keyword evidence="2" id="KW-1133">Transmembrane helix</keyword>
<evidence type="ECO:0000256" key="1">
    <source>
        <dbReference type="SAM" id="MobiDB-lite"/>
    </source>
</evidence>
<evidence type="ECO:0000256" key="2">
    <source>
        <dbReference type="SAM" id="Phobius"/>
    </source>
</evidence>
<dbReference type="Proteomes" id="UP001304461">
    <property type="component" value="Unassembled WGS sequence"/>
</dbReference>
<evidence type="ECO:0000313" key="5">
    <source>
        <dbReference type="Proteomes" id="UP001304461"/>
    </source>
</evidence>
<reference evidence="4 5" key="1">
    <citation type="submission" date="2023-12" db="EMBL/GenBank/DDBJ databases">
        <title>Baltic Sea Cyanobacteria.</title>
        <authorList>
            <person name="Delbaje E."/>
            <person name="Fewer D.P."/>
            <person name="Shishido T.K."/>
        </authorList>
    </citation>
    <scope>NUCLEOTIDE SEQUENCE [LARGE SCALE GENOMIC DNA]</scope>
    <source>
        <strain evidence="4 5">UHCC 0139</strain>
    </source>
</reference>
<dbReference type="SMART" id="SM00450">
    <property type="entry name" value="RHOD"/>
    <property type="match status" value="1"/>
</dbReference>
<sequence>MEPTVPGDPPAMTAPGRRRRRRRRVVVAATSAAAMVAVAVGLALHGLGVGRGGPAPGTADNALAAEVGRRYGGMKRLLFPGQPEISVAEWLARPMDRPAVLVDVREPHERRVSMLPGAITKEDFERNSARYRSWLVVPYCTIGLRSGLYTRELRGRGFAVRNLAGSALAWAHAGLPFETSGKATRRVHVFNADWNLLPRGYAPVVTKAPPASGP</sequence>
<name>A0ABU5RVR4_9CYAN</name>
<dbReference type="Pfam" id="PF00581">
    <property type="entry name" value="Rhodanese"/>
    <property type="match status" value="1"/>
</dbReference>